<evidence type="ECO:0000259" key="2">
    <source>
        <dbReference type="PROSITE" id="PS00745"/>
    </source>
</evidence>
<keyword evidence="4" id="KW-1185">Reference proteome</keyword>
<feature type="compositionally biased region" description="Basic residues" evidence="1">
    <location>
        <begin position="105"/>
        <end position="131"/>
    </location>
</feature>
<organism evidence="3 4">
    <name type="scientific">Pelagibacterium lacus</name>
    <dbReference type="NCBI Taxonomy" id="2282655"/>
    <lineage>
        <taxon>Bacteria</taxon>
        <taxon>Pseudomonadati</taxon>
        <taxon>Pseudomonadota</taxon>
        <taxon>Alphaproteobacteria</taxon>
        <taxon>Hyphomicrobiales</taxon>
        <taxon>Devosiaceae</taxon>
        <taxon>Pelagibacterium</taxon>
    </lineage>
</organism>
<dbReference type="RefSeq" id="WP_114645534.1">
    <property type="nucleotide sequence ID" value="NZ_QQNH01000007.1"/>
</dbReference>
<evidence type="ECO:0000313" key="3">
    <source>
        <dbReference type="EMBL" id="RDE09278.1"/>
    </source>
</evidence>
<dbReference type="PROSITE" id="PS00745">
    <property type="entry name" value="RF_PROK_I"/>
    <property type="match status" value="1"/>
</dbReference>
<dbReference type="GO" id="GO:0072344">
    <property type="term" value="P:rescue of stalled ribosome"/>
    <property type="evidence" value="ECO:0007669"/>
    <property type="project" value="TreeGrafter"/>
</dbReference>
<dbReference type="EC" id="3.1.1.29" evidence="3"/>
<proteinExistence type="predicted"/>
<dbReference type="AlphaFoldDB" id="A0A369W401"/>
<gene>
    <name evidence="3" type="ORF">DVH29_07415</name>
</gene>
<dbReference type="GO" id="GO:0004045">
    <property type="term" value="F:peptidyl-tRNA hydrolase activity"/>
    <property type="evidence" value="ECO:0007669"/>
    <property type="project" value="UniProtKB-EC"/>
</dbReference>
<reference evidence="4" key="1">
    <citation type="submission" date="2018-07" db="EMBL/GenBank/DDBJ databases">
        <authorList>
            <person name="Liu B.-T."/>
            <person name="Du Z."/>
        </authorList>
    </citation>
    <scope>NUCLEOTIDE SEQUENCE [LARGE SCALE GENOMIC DNA]</scope>
    <source>
        <strain evidence="4">XYN52</strain>
    </source>
</reference>
<sequence length="143" mass="15752">MVEYLDIKPGLSIPLSEIELSFVRASGPGGQNVNKVASAVQLRFDVQNSTVLTEAVKARLLALAGSRATKDGAIVLFADRHRSQPLNRDDALSRLAELVRSATRVQRKRRPTKPTLASKRKRLDAKSRRGAIKTLRQTRPGLD</sequence>
<dbReference type="GO" id="GO:0003747">
    <property type="term" value="F:translation release factor activity"/>
    <property type="evidence" value="ECO:0007669"/>
    <property type="project" value="InterPro"/>
</dbReference>
<dbReference type="PANTHER" id="PTHR47814:SF1">
    <property type="entry name" value="PEPTIDYL-TRNA HYDROLASE ARFB"/>
    <property type="match status" value="1"/>
</dbReference>
<dbReference type="GO" id="GO:0043022">
    <property type="term" value="F:ribosome binding"/>
    <property type="evidence" value="ECO:0007669"/>
    <property type="project" value="TreeGrafter"/>
</dbReference>
<evidence type="ECO:0000313" key="4">
    <source>
        <dbReference type="Proteomes" id="UP000253759"/>
    </source>
</evidence>
<dbReference type="Gene3D" id="3.30.160.20">
    <property type="match status" value="1"/>
</dbReference>
<feature type="region of interest" description="Disordered" evidence="1">
    <location>
        <begin position="102"/>
        <end position="143"/>
    </location>
</feature>
<dbReference type="NCBIfam" id="NF006718">
    <property type="entry name" value="PRK09256.1"/>
    <property type="match status" value="1"/>
</dbReference>
<name>A0A369W401_9HYPH</name>
<feature type="domain" description="Prokaryotic-type class I peptide chain release factors" evidence="2">
    <location>
        <begin position="24"/>
        <end position="40"/>
    </location>
</feature>
<comment type="caution">
    <text evidence="3">The sequence shown here is derived from an EMBL/GenBank/DDBJ whole genome shotgun (WGS) entry which is preliminary data.</text>
</comment>
<protein>
    <submittedName>
        <fullName evidence="3">Aminoacyl-tRNA hydrolase</fullName>
        <ecNumber evidence="3">3.1.1.29</ecNumber>
    </submittedName>
</protein>
<evidence type="ECO:0000256" key="1">
    <source>
        <dbReference type="SAM" id="MobiDB-lite"/>
    </source>
</evidence>
<dbReference type="Proteomes" id="UP000253759">
    <property type="component" value="Unassembled WGS sequence"/>
</dbReference>
<dbReference type="PANTHER" id="PTHR47814">
    <property type="entry name" value="PEPTIDYL-TRNA HYDROLASE ARFB"/>
    <property type="match status" value="1"/>
</dbReference>
<accession>A0A369W401</accession>
<dbReference type="SUPFAM" id="SSF110916">
    <property type="entry name" value="Peptidyl-tRNA hydrolase domain-like"/>
    <property type="match status" value="1"/>
</dbReference>
<dbReference type="InterPro" id="IPR000352">
    <property type="entry name" value="Pep_chain_release_fac_I"/>
</dbReference>
<dbReference type="Pfam" id="PF00472">
    <property type="entry name" value="RF-1"/>
    <property type="match status" value="1"/>
</dbReference>
<dbReference type="EMBL" id="QQNH01000007">
    <property type="protein sequence ID" value="RDE09278.1"/>
    <property type="molecule type" value="Genomic_DNA"/>
</dbReference>
<keyword evidence="3" id="KW-0378">Hydrolase</keyword>
<dbReference type="OrthoDB" id="9815709at2"/>